<dbReference type="RefSeq" id="WP_229821629.1">
    <property type="nucleotide sequence ID" value="NZ_BMYC01000003.1"/>
</dbReference>
<evidence type="ECO:0000313" key="1">
    <source>
        <dbReference type="EMBL" id="GAL03274.1"/>
    </source>
</evidence>
<reference evidence="1 2" key="1">
    <citation type="journal article" date="2014" name="Genome Announc.">
        <title>Draft Genome Sequences of Two Vibrionaceae Species, Vibrio ponticus C121 and Photobacterium aphoticum C119, Isolated as Coral Reef Microbiota.</title>
        <authorList>
            <person name="Al-saari N."/>
            <person name="Meirelles P.M."/>
            <person name="Mino S."/>
            <person name="Suda W."/>
            <person name="Oshima K."/>
            <person name="Hattori M."/>
            <person name="Ohkuma M."/>
            <person name="Thompson F.L."/>
            <person name="Gomez-Gil B."/>
            <person name="Sawabe T."/>
            <person name="Sawabe T."/>
        </authorList>
    </citation>
    <scope>NUCLEOTIDE SEQUENCE [LARGE SCALE GENOMIC DNA]</scope>
    <source>
        <strain evidence="1 2">JCM 19237</strain>
    </source>
</reference>
<sequence>MMYRELLGIPSEHAFVRTDMKWDEGKKMDVDWFWYDEKDMNGDVIAKYVVKVIKFIYPPQKAEISYQKFTPDSISLLASGELS</sequence>
<dbReference type="EMBL" id="BBMN01000001">
    <property type="protein sequence ID" value="GAL03274.1"/>
    <property type="molecule type" value="Genomic_DNA"/>
</dbReference>
<name>A0A090QN79_9GAMM</name>
<accession>A0A090QN79</accession>
<protein>
    <submittedName>
        <fullName evidence="1">Uncharacterized protein</fullName>
    </submittedName>
</protein>
<gene>
    <name evidence="1" type="ORF">JCM19237_6167</name>
</gene>
<dbReference type="STRING" id="754436.JCM19237_6167"/>
<dbReference type="Proteomes" id="UP000029227">
    <property type="component" value="Unassembled WGS sequence"/>
</dbReference>
<evidence type="ECO:0000313" key="2">
    <source>
        <dbReference type="Proteomes" id="UP000029227"/>
    </source>
</evidence>
<organism evidence="1 2">
    <name type="scientific">Photobacterium aphoticum</name>
    <dbReference type="NCBI Taxonomy" id="754436"/>
    <lineage>
        <taxon>Bacteria</taxon>
        <taxon>Pseudomonadati</taxon>
        <taxon>Pseudomonadota</taxon>
        <taxon>Gammaproteobacteria</taxon>
        <taxon>Vibrionales</taxon>
        <taxon>Vibrionaceae</taxon>
        <taxon>Photobacterium</taxon>
    </lineage>
</organism>
<dbReference type="AlphaFoldDB" id="A0A090QN79"/>
<dbReference type="eggNOG" id="ENOG502ZWY0">
    <property type="taxonomic scope" value="Bacteria"/>
</dbReference>
<comment type="caution">
    <text evidence="1">The sequence shown here is derived from an EMBL/GenBank/DDBJ whole genome shotgun (WGS) entry which is preliminary data.</text>
</comment>
<proteinExistence type="predicted"/>